<evidence type="ECO:0000313" key="2">
    <source>
        <dbReference type="EMBL" id="RVW19208.1"/>
    </source>
</evidence>
<dbReference type="Pfam" id="PF07727">
    <property type="entry name" value="RVT_2"/>
    <property type="match status" value="1"/>
</dbReference>
<dbReference type="CDD" id="cd09272">
    <property type="entry name" value="RNase_HI_RT_Ty1"/>
    <property type="match status" value="1"/>
</dbReference>
<proteinExistence type="predicted"/>
<organism evidence="2 3">
    <name type="scientific">Vitis vinifera</name>
    <name type="common">Grape</name>
    <dbReference type="NCBI Taxonomy" id="29760"/>
    <lineage>
        <taxon>Eukaryota</taxon>
        <taxon>Viridiplantae</taxon>
        <taxon>Streptophyta</taxon>
        <taxon>Embryophyta</taxon>
        <taxon>Tracheophyta</taxon>
        <taxon>Spermatophyta</taxon>
        <taxon>Magnoliopsida</taxon>
        <taxon>eudicotyledons</taxon>
        <taxon>Gunneridae</taxon>
        <taxon>Pentapetalae</taxon>
        <taxon>rosids</taxon>
        <taxon>Vitales</taxon>
        <taxon>Vitaceae</taxon>
        <taxon>Viteae</taxon>
        <taxon>Vitis</taxon>
    </lineage>
</organism>
<dbReference type="InterPro" id="IPR043502">
    <property type="entry name" value="DNA/RNA_pol_sf"/>
</dbReference>
<gene>
    <name evidence="2" type="primary">RE2_616</name>
    <name evidence="2" type="ORF">CK203_100126</name>
</gene>
<accession>A0A438C7M9</accession>
<dbReference type="SUPFAM" id="SSF56672">
    <property type="entry name" value="DNA/RNA polymerases"/>
    <property type="match status" value="1"/>
</dbReference>
<feature type="domain" description="Reverse transcriptase Ty1/copia-type" evidence="1">
    <location>
        <begin position="201"/>
        <end position="329"/>
    </location>
</feature>
<sequence length="464" mass="52023">MSEASTGNHALTQGNAWEIAEGLGVYCPALAQETSSLATRPTAKRIRVSSPSSLRILSKISLVASPSPRKLALHTKNLLPPLWLVFLPSLLSFPASHQLLHCSPLSVLKSLNHHHGCGQLLHHVFHAADLPRSQVLPARSRHHHLFWVEAAVGSSSHRVRKRLAWMSDYEVTGIDQYEDPLTHFALFSYYDPTSFESAVKESKWRKAMDAEIAAITKLKENGEVDKYKAPLVAKGYKQEFGVDYKEVFAPVARHDTIRLVIALATQNSWPIFQLDVKSAFLHGNLEEQVFVDQSPGYIKVKNEHKVYRLKKALYGLKQAPRAWFQMKDCNPVSTPTQFGLKLNKDHGGKKVDSIIYKQIVELHFLAAKKICRYLQGTKDFGLFYKKGKRGCSWSSKKQPIVTLSTTEAEFVAATTCACQAIWLRKILEELHLKQVGATTIFVTIAQPSNSPKIPCYMEEASILT</sequence>
<reference evidence="2 3" key="1">
    <citation type="journal article" date="2018" name="PLoS Genet.">
        <title>Population sequencing reveals clonal diversity and ancestral inbreeding in the grapevine cultivar Chardonnay.</title>
        <authorList>
            <person name="Roach M.J."/>
            <person name="Johnson D.L."/>
            <person name="Bohlmann J."/>
            <person name="van Vuuren H.J."/>
            <person name="Jones S.J."/>
            <person name="Pretorius I.S."/>
            <person name="Schmidt S.A."/>
            <person name="Borneman A.R."/>
        </authorList>
    </citation>
    <scope>NUCLEOTIDE SEQUENCE [LARGE SCALE GENOMIC DNA]</scope>
    <source>
        <strain evidence="3">cv. Chardonnay</strain>
        <tissue evidence="2">Leaf</tissue>
    </source>
</reference>
<evidence type="ECO:0000259" key="1">
    <source>
        <dbReference type="Pfam" id="PF07727"/>
    </source>
</evidence>
<protein>
    <submittedName>
        <fullName evidence="2">Retrovirus-related Pol polyprotein from transposon RE2</fullName>
    </submittedName>
</protein>
<dbReference type="EMBL" id="QGNW01002500">
    <property type="protein sequence ID" value="RVW19208.1"/>
    <property type="molecule type" value="Genomic_DNA"/>
</dbReference>
<dbReference type="InterPro" id="IPR013103">
    <property type="entry name" value="RVT_2"/>
</dbReference>
<dbReference type="AlphaFoldDB" id="A0A438C7M9"/>
<dbReference type="PANTHER" id="PTHR11439:SF517">
    <property type="entry name" value="CYSTEINE-RICH RLK (RECEPTOR-LIKE PROTEIN KINASE) 8"/>
    <property type="match status" value="1"/>
</dbReference>
<comment type="caution">
    <text evidence="2">The sequence shown here is derived from an EMBL/GenBank/DDBJ whole genome shotgun (WGS) entry which is preliminary data.</text>
</comment>
<name>A0A438C7M9_VITVI</name>
<dbReference type="PANTHER" id="PTHR11439">
    <property type="entry name" value="GAG-POL-RELATED RETROTRANSPOSON"/>
    <property type="match status" value="1"/>
</dbReference>
<dbReference type="Proteomes" id="UP000288805">
    <property type="component" value="Unassembled WGS sequence"/>
</dbReference>
<evidence type="ECO:0000313" key="3">
    <source>
        <dbReference type="Proteomes" id="UP000288805"/>
    </source>
</evidence>